<keyword evidence="5" id="KW-0812">Transmembrane</keyword>
<organism evidence="8 9">
    <name type="scientific">Biomphalaria glabrata</name>
    <name type="common">Bloodfluke planorb</name>
    <name type="synonym">Freshwater snail</name>
    <dbReference type="NCBI Taxonomy" id="6526"/>
    <lineage>
        <taxon>Eukaryota</taxon>
        <taxon>Metazoa</taxon>
        <taxon>Spiralia</taxon>
        <taxon>Lophotrochozoa</taxon>
        <taxon>Mollusca</taxon>
        <taxon>Gastropoda</taxon>
        <taxon>Heterobranchia</taxon>
        <taxon>Euthyneura</taxon>
        <taxon>Panpulmonata</taxon>
        <taxon>Hygrophila</taxon>
        <taxon>Lymnaeoidea</taxon>
        <taxon>Planorbidae</taxon>
        <taxon>Biomphalaria</taxon>
    </lineage>
</organism>
<dbReference type="InterPro" id="IPR019337">
    <property type="entry name" value="Telomere_length_regulation_dom"/>
</dbReference>
<dbReference type="STRING" id="6526.A0A2C9LEQ9"/>
<proteinExistence type="inferred from homology"/>
<evidence type="ECO:0000256" key="3">
    <source>
        <dbReference type="ARBA" id="ARBA00022490"/>
    </source>
</evidence>
<dbReference type="OrthoDB" id="10258062at2759"/>
<dbReference type="GO" id="GO:0051879">
    <property type="term" value="F:Hsp90 protein binding"/>
    <property type="evidence" value="ECO:0007669"/>
    <property type="project" value="TreeGrafter"/>
</dbReference>
<accession>A0A2C9LEQ9</accession>
<evidence type="ECO:0000256" key="5">
    <source>
        <dbReference type="SAM" id="Phobius"/>
    </source>
</evidence>
<name>A0A2C9LEQ9_BIOGL</name>
<evidence type="ECO:0000256" key="4">
    <source>
        <dbReference type="SAM" id="MobiDB-lite"/>
    </source>
</evidence>
<dbReference type="Proteomes" id="UP000076420">
    <property type="component" value="Unassembled WGS sequence"/>
</dbReference>
<keyword evidence="3" id="KW-0963">Cytoplasm</keyword>
<feature type="compositionally biased region" description="Acidic residues" evidence="4">
    <location>
        <begin position="498"/>
        <end position="512"/>
    </location>
</feature>
<evidence type="ECO:0000256" key="1">
    <source>
        <dbReference type="ARBA" id="ARBA00004496"/>
    </source>
</evidence>
<evidence type="ECO:0000256" key="2">
    <source>
        <dbReference type="ARBA" id="ARBA00006133"/>
    </source>
</evidence>
<feature type="domain" description="TELO2 ARM repeat" evidence="7">
    <location>
        <begin position="340"/>
        <end position="436"/>
    </location>
</feature>
<dbReference type="InterPro" id="IPR038528">
    <property type="entry name" value="TEL2_C_sf"/>
</dbReference>
<dbReference type="GO" id="GO:0042162">
    <property type="term" value="F:telomeric DNA binding"/>
    <property type="evidence" value="ECO:0007669"/>
    <property type="project" value="TreeGrafter"/>
</dbReference>
<dbReference type="KEGG" id="bgt:106071168"/>
<dbReference type="InterPro" id="IPR057348">
    <property type="entry name" value="TELO2_ARM"/>
</dbReference>
<feature type="region of interest" description="Disordered" evidence="4">
    <location>
        <begin position="456"/>
        <end position="521"/>
    </location>
</feature>
<dbReference type="PANTHER" id="PTHR15830">
    <property type="entry name" value="TELOMERE LENGTH REGULATION PROTEIN TEL2 FAMILY MEMBER"/>
    <property type="match status" value="1"/>
</dbReference>
<dbReference type="EnsemblMetazoa" id="BGLB030190-RA">
    <property type="protein sequence ID" value="BGLB030190-PA"/>
    <property type="gene ID" value="BGLB030190"/>
</dbReference>
<feature type="domain" description="Telomere length regulation protein conserved" evidence="6">
    <location>
        <begin position="527"/>
        <end position="631"/>
    </location>
</feature>
<feature type="transmembrane region" description="Helical" evidence="5">
    <location>
        <begin position="838"/>
        <end position="857"/>
    </location>
</feature>
<dbReference type="GO" id="GO:0005829">
    <property type="term" value="C:cytosol"/>
    <property type="evidence" value="ECO:0007669"/>
    <property type="project" value="TreeGrafter"/>
</dbReference>
<feature type="transmembrane region" description="Helical" evidence="5">
    <location>
        <begin position="797"/>
        <end position="818"/>
    </location>
</feature>
<reference evidence="8" key="1">
    <citation type="submission" date="2020-05" db="UniProtKB">
        <authorList>
            <consortium name="EnsemblMetazoa"/>
        </authorList>
    </citation>
    <scope>IDENTIFICATION</scope>
    <source>
        <strain evidence="8">BB02</strain>
    </source>
</reference>
<gene>
    <name evidence="8" type="primary">106071168</name>
</gene>
<dbReference type="VEuPathDB" id="VectorBase:BGLAX_039480"/>
<feature type="transmembrane region" description="Helical" evidence="5">
    <location>
        <begin position="670"/>
        <end position="688"/>
    </location>
</feature>
<dbReference type="AlphaFoldDB" id="A0A2C9LEQ9"/>
<dbReference type="PANTHER" id="PTHR15830:SF10">
    <property type="entry name" value="TELOMERE LENGTH REGULATION PROTEIN TEL2 HOMOLOG"/>
    <property type="match status" value="1"/>
</dbReference>
<keyword evidence="5" id="KW-1133">Transmembrane helix</keyword>
<evidence type="ECO:0000313" key="8">
    <source>
        <dbReference type="EnsemblMetazoa" id="BGLB030190-PA"/>
    </source>
</evidence>
<comment type="similarity">
    <text evidence="2">Belongs to the TEL2 family.</text>
</comment>
<evidence type="ECO:0000259" key="6">
    <source>
        <dbReference type="Pfam" id="PF10193"/>
    </source>
</evidence>
<keyword evidence="5" id="KW-0472">Membrane</keyword>
<evidence type="ECO:0000259" key="7">
    <source>
        <dbReference type="Pfam" id="PF25320"/>
    </source>
</evidence>
<dbReference type="Pfam" id="PF10193">
    <property type="entry name" value="Telomere_reg-2"/>
    <property type="match status" value="1"/>
</dbReference>
<dbReference type="Gene3D" id="1.25.40.720">
    <property type="entry name" value="Telomere length regulation protein 2, C-terminal domain"/>
    <property type="match status" value="2"/>
</dbReference>
<dbReference type="VEuPathDB" id="VectorBase:BGLB030190"/>
<dbReference type="Pfam" id="PF25320">
    <property type="entry name" value="TELO2_ARM"/>
    <property type="match status" value="1"/>
</dbReference>
<protein>
    <submittedName>
        <fullName evidence="8">Uncharacterized protein</fullName>
    </submittedName>
</protein>
<sequence>METQAFLVVKEITNGLRLAETKEEIIQWLTIIRALFIPDNLKSYHSPILHGYECTMLSSISQVVTSQFAKRIYEQLIAKFSLEFFTEVTTDVFNSLMIPIFLEGPLRDSFIVLLNTITDSEKKNFGFYKCVSVLEKFISRNILAQLLKNESTSYGQTHSQIVDIDAEILLGYLSSFSEKVANKLQHESSDKFLPQNYIPTLGLAIIDTLHWAHDLVATCQDVSLLFVSSLVGKLCLTGFADVLLDTIVPHLSIRVRADYIWCRVCERVFAGVPDRNLEAVVVPLLKKLSWFGLVDKFLGDCVVHNTGVQMLVCTKLLLYRSFPKPKQLLQNIIGYLTTFHTRRHLFVEVVFRLLTVWGDKSSMKHISAEQHLYITRALVVCIGALREQEKNTLRSDLLQNLMHGVQAHLESSDPNTRTLGMTVAKLLTQTVDPSGPQLEYDLDLNNPTVKNLLSYRELPEDPGPTLDEESLMSQTGEISKENEQLLPESNEKQKAEVINDDSELDSDDDLEPYDMSNDKKVMSTAPPKYVRECMEGLICSSDNPDKTELCLQHAESLIRQKTTDLEEIAVEFAKILLHLENTHNFDKFLLNRFSALVALTVHCPQKVSEYLSSQFYERNYNTRQRMDILEAETVLVQHWLIPSRKQRLTLVVKYLAADLKVSTVSQAGDAVLFFVIGFGGLVSSLSLTRSSWSKRRHLQMKLLKKMLSTLLTYFRKKPSPVIASNSGPSGWREVVQKRIESNTRRFAHGRTKPEPVATLNKFTLVAGQFFYPLMAKADKAQVYLDLLGSDSILLFRLLYTLAIILHSAINLPCAMQMGQALLEFTWPLRFHSDSSVRQAVLIATISVLLAVPAHFLMTDLQADMTETTAWLEGVIDHDPDTECQKWATQALLLLREQISKEFENTSN</sequence>
<evidence type="ECO:0000313" key="9">
    <source>
        <dbReference type="Proteomes" id="UP000076420"/>
    </source>
</evidence>
<comment type="subcellular location">
    <subcellularLocation>
        <location evidence="1">Cytoplasm</location>
    </subcellularLocation>
</comment>
<dbReference type="InterPro" id="IPR051970">
    <property type="entry name" value="TEL2_Regulation"/>
</dbReference>
<dbReference type="GO" id="GO:0051083">
    <property type="term" value="P:'de novo' cotranslational protein folding"/>
    <property type="evidence" value="ECO:0007669"/>
    <property type="project" value="TreeGrafter"/>
</dbReference>
<feature type="compositionally biased region" description="Basic and acidic residues" evidence="4">
    <location>
        <begin position="478"/>
        <end position="497"/>
    </location>
</feature>